<dbReference type="Gene3D" id="3.40.50.300">
    <property type="entry name" value="P-loop containing nucleotide triphosphate hydrolases"/>
    <property type="match status" value="1"/>
</dbReference>
<dbReference type="PROSITE" id="PS51318">
    <property type="entry name" value="TAT"/>
    <property type="match status" value="1"/>
</dbReference>
<feature type="transmembrane region" description="Helical" evidence="1">
    <location>
        <begin position="653"/>
        <end position="673"/>
    </location>
</feature>
<protein>
    <submittedName>
        <fullName evidence="2">NACHT domain-containing protein</fullName>
    </submittedName>
</protein>
<name>A0A543J480_9ACTN</name>
<proteinExistence type="predicted"/>
<dbReference type="EMBL" id="VFPQ01000001">
    <property type="protein sequence ID" value="TQM77588.1"/>
    <property type="molecule type" value="Genomic_DNA"/>
</dbReference>
<keyword evidence="1" id="KW-0472">Membrane</keyword>
<feature type="transmembrane region" description="Helical" evidence="1">
    <location>
        <begin position="487"/>
        <end position="508"/>
    </location>
</feature>
<sequence length="715" mass="75841">MGRRRRWLAIALAVGSGAVLIGMVLVVARAVSSDERPHIADLVGVVISAAALALSLRETGRQSSARTYPAGADALESAKEVLAEQIARQWGDEAVLRSLDDPAPIPVRWSVTEDTKVMDRPENLTPASLYLSGSSADVAALAKAFRALRRRRLVILGGPGSGKTTLAVLLVRELVTTRAAGEPVPVLLSLAGWDAARAPRLHEWVAERLADGYPLLRAPDHGPDMPRRLATGGHILPVLDGLDELPASAQAAVITALNRYLGRDDQIILTCRSREYAEAIGQAGDVLTSALVIRTHPVDPRTAAGYLRSCLPPEPGQAWEKILAALTAAAPPSGPSAALAEMCATPLGLWLLRTVYAGTRADVTPLLDSHAFPDAAALRAHLYDHLVGALIATRDPSVERQEPFRPRRRHDPDRVRRWLAYLAHLMSHPRDGSPPTRDFAWWQLARATGLFTTATRVVVGLVTGLMGGVVAGLVFGLMVGLELGPPAGLALGSLAGAVVGLMVGLLVWSEAASWQHKRPGFAALRVRGRGPSSTLDIVIGLVGGLGIGLVTWLAFGLWGGVLVGPGIGIAAGIVSWMERPARDDAATTPMSGWRADRVVNLLRAAMTGIVFGLTGGIAGGLEDGPAFGLAIGIVCAFVGGLGGALVGGRHRAWPAYLVVTYRLAFAGLLPRALMPFLDDVHRLGLLRAVGPFYQFRHAELQDHLAGVYEREYRAK</sequence>
<dbReference type="InterPro" id="IPR006311">
    <property type="entry name" value="TAT_signal"/>
</dbReference>
<reference evidence="2 3" key="1">
    <citation type="submission" date="2019-06" db="EMBL/GenBank/DDBJ databases">
        <title>Sequencing the genomes of 1000 actinobacteria strains.</title>
        <authorList>
            <person name="Klenk H.-P."/>
        </authorList>
    </citation>
    <scope>NUCLEOTIDE SEQUENCE [LARGE SCALE GENOMIC DNA]</scope>
    <source>
        <strain evidence="2 3">DSM 43186</strain>
    </source>
</reference>
<feature type="transmembrane region" description="Helical" evidence="1">
    <location>
        <begin position="7"/>
        <end position="32"/>
    </location>
</feature>
<keyword evidence="1" id="KW-0812">Transmembrane</keyword>
<keyword evidence="1" id="KW-1133">Transmembrane helix</keyword>
<feature type="transmembrane region" description="Helical" evidence="1">
    <location>
        <begin position="535"/>
        <end position="555"/>
    </location>
</feature>
<comment type="caution">
    <text evidence="2">The sequence shown here is derived from an EMBL/GenBank/DDBJ whole genome shotgun (WGS) entry which is preliminary data.</text>
</comment>
<dbReference type="Proteomes" id="UP000319213">
    <property type="component" value="Unassembled WGS sequence"/>
</dbReference>
<feature type="transmembrane region" description="Helical" evidence="1">
    <location>
        <begin position="457"/>
        <end position="481"/>
    </location>
</feature>
<feature type="transmembrane region" description="Helical" evidence="1">
    <location>
        <begin position="38"/>
        <end position="56"/>
    </location>
</feature>
<dbReference type="OrthoDB" id="419058at2"/>
<evidence type="ECO:0000256" key="1">
    <source>
        <dbReference type="SAM" id="Phobius"/>
    </source>
</evidence>
<evidence type="ECO:0000313" key="2">
    <source>
        <dbReference type="EMBL" id="TQM77588.1"/>
    </source>
</evidence>
<feature type="transmembrane region" description="Helical" evidence="1">
    <location>
        <begin position="561"/>
        <end position="577"/>
    </location>
</feature>
<evidence type="ECO:0000313" key="3">
    <source>
        <dbReference type="Proteomes" id="UP000319213"/>
    </source>
</evidence>
<feature type="transmembrane region" description="Helical" evidence="1">
    <location>
        <begin position="598"/>
        <end position="621"/>
    </location>
</feature>
<organism evidence="2 3">
    <name type="scientific">Thermopolyspora flexuosa</name>
    <dbReference type="NCBI Taxonomy" id="103836"/>
    <lineage>
        <taxon>Bacteria</taxon>
        <taxon>Bacillati</taxon>
        <taxon>Actinomycetota</taxon>
        <taxon>Actinomycetes</taxon>
        <taxon>Streptosporangiales</taxon>
        <taxon>Streptosporangiaceae</taxon>
        <taxon>Thermopolyspora</taxon>
    </lineage>
</organism>
<dbReference type="SUPFAM" id="SSF52540">
    <property type="entry name" value="P-loop containing nucleoside triphosphate hydrolases"/>
    <property type="match status" value="1"/>
</dbReference>
<feature type="transmembrane region" description="Helical" evidence="1">
    <location>
        <begin position="627"/>
        <end position="646"/>
    </location>
</feature>
<gene>
    <name evidence="2" type="ORF">FHX40_4357</name>
</gene>
<accession>A0A543J480</accession>
<dbReference type="AlphaFoldDB" id="A0A543J480"/>
<keyword evidence="3" id="KW-1185">Reference proteome</keyword>
<dbReference type="InterPro" id="IPR027417">
    <property type="entry name" value="P-loop_NTPase"/>
</dbReference>